<dbReference type="Proteomes" id="UP000821845">
    <property type="component" value="Chromosome 6"/>
</dbReference>
<evidence type="ECO:0000313" key="1">
    <source>
        <dbReference type="EMBL" id="KAH6929234.1"/>
    </source>
</evidence>
<proteinExistence type="predicted"/>
<keyword evidence="2" id="KW-1185">Reference proteome</keyword>
<gene>
    <name evidence="1" type="ORF">HPB50_025201</name>
</gene>
<evidence type="ECO:0000313" key="2">
    <source>
        <dbReference type="Proteomes" id="UP000821845"/>
    </source>
</evidence>
<name>A0ACB7S5Q6_HYAAI</name>
<protein>
    <submittedName>
        <fullName evidence="1">Uncharacterized protein</fullName>
    </submittedName>
</protein>
<sequence>MPNGYRKFRTADKFGKTRRKRGVKKKETSLPSTETTAGYGARSDSVTATESAAPSDALVVDSAPAAVQDKGADGAARRTRLDSIPSADRAFREQQSQQKLSELSSVSATERKLKCVLSDGANSAPSESAQSSSAT</sequence>
<accession>A0ACB7S5Q6</accession>
<reference evidence="1" key="1">
    <citation type="submission" date="2020-05" db="EMBL/GenBank/DDBJ databases">
        <title>Large-scale comparative analyses of tick genomes elucidate their genetic diversity and vector capacities.</title>
        <authorList>
            <person name="Jia N."/>
            <person name="Wang J."/>
            <person name="Shi W."/>
            <person name="Du L."/>
            <person name="Sun Y."/>
            <person name="Zhan W."/>
            <person name="Jiang J."/>
            <person name="Wang Q."/>
            <person name="Zhang B."/>
            <person name="Ji P."/>
            <person name="Sakyi L.B."/>
            <person name="Cui X."/>
            <person name="Yuan T."/>
            <person name="Jiang B."/>
            <person name="Yang W."/>
            <person name="Lam T.T.-Y."/>
            <person name="Chang Q."/>
            <person name="Ding S."/>
            <person name="Wang X."/>
            <person name="Zhu J."/>
            <person name="Ruan X."/>
            <person name="Zhao L."/>
            <person name="Wei J."/>
            <person name="Que T."/>
            <person name="Du C."/>
            <person name="Cheng J."/>
            <person name="Dai P."/>
            <person name="Han X."/>
            <person name="Huang E."/>
            <person name="Gao Y."/>
            <person name="Liu J."/>
            <person name="Shao H."/>
            <person name="Ye R."/>
            <person name="Li L."/>
            <person name="Wei W."/>
            <person name="Wang X."/>
            <person name="Wang C."/>
            <person name="Yang T."/>
            <person name="Huo Q."/>
            <person name="Li W."/>
            <person name="Guo W."/>
            <person name="Chen H."/>
            <person name="Zhou L."/>
            <person name="Ni X."/>
            <person name="Tian J."/>
            <person name="Zhou Y."/>
            <person name="Sheng Y."/>
            <person name="Liu T."/>
            <person name="Pan Y."/>
            <person name="Xia L."/>
            <person name="Li J."/>
            <person name="Zhao F."/>
            <person name="Cao W."/>
        </authorList>
    </citation>
    <scope>NUCLEOTIDE SEQUENCE</scope>
    <source>
        <strain evidence="1">Hyas-2018</strain>
    </source>
</reference>
<organism evidence="1 2">
    <name type="scientific">Hyalomma asiaticum</name>
    <name type="common">Tick</name>
    <dbReference type="NCBI Taxonomy" id="266040"/>
    <lineage>
        <taxon>Eukaryota</taxon>
        <taxon>Metazoa</taxon>
        <taxon>Ecdysozoa</taxon>
        <taxon>Arthropoda</taxon>
        <taxon>Chelicerata</taxon>
        <taxon>Arachnida</taxon>
        <taxon>Acari</taxon>
        <taxon>Parasitiformes</taxon>
        <taxon>Ixodida</taxon>
        <taxon>Ixodoidea</taxon>
        <taxon>Ixodidae</taxon>
        <taxon>Hyalomminae</taxon>
        <taxon>Hyalomma</taxon>
    </lineage>
</organism>
<comment type="caution">
    <text evidence="1">The sequence shown here is derived from an EMBL/GenBank/DDBJ whole genome shotgun (WGS) entry which is preliminary data.</text>
</comment>
<dbReference type="EMBL" id="CM023486">
    <property type="protein sequence ID" value="KAH6929234.1"/>
    <property type="molecule type" value="Genomic_DNA"/>
</dbReference>